<reference evidence="1" key="1">
    <citation type="submission" date="2022-04" db="EMBL/GenBank/DDBJ databases">
        <title>Jade perch genome.</title>
        <authorList>
            <person name="Chao B."/>
        </authorList>
    </citation>
    <scope>NUCLEOTIDE SEQUENCE</scope>
    <source>
        <strain evidence="1">CB-2022</strain>
    </source>
</reference>
<sequence length="120" mass="13088">MQSKALSSPHICWHPQRGRKLKERGSISHKADGGTKPTGSRKTYLTPINEGWFSAPGAKGSVIDFVIVSSDLQQYILDTRVKNGGDCQTDLVNPDVLRTFATPVENPVADYVPVIEPVPT</sequence>
<keyword evidence="2" id="KW-1185">Reference proteome</keyword>
<evidence type="ECO:0000313" key="1">
    <source>
        <dbReference type="EMBL" id="KAI3358087.1"/>
    </source>
</evidence>
<protein>
    <submittedName>
        <fullName evidence="1">Uncharacterized protein</fullName>
    </submittedName>
</protein>
<accession>A0ACB8VT60</accession>
<comment type="caution">
    <text evidence="1">The sequence shown here is derived from an EMBL/GenBank/DDBJ whole genome shotgun (WGS) entry which is preliminary data.</text>
</comment>
<proteinExistence type="predicted"/>
<dbReference type="Proteomes" id="UP000831701">
    <property type="component" value="Chromosome 18"/>
</dbReference>
<evidence type="ECO:0000313" key="2">
    <source>
        <dbReference type="Proteomes" id="UP000831701"/>
    </source>
</evidence>
<organism evidence="1 2">
    <name type="scientific">Scortum barcoo</name>
    <name type="common">barcoo grunter</name>
    <dbReference type="NCBI Taxonomy" id="214431"/>
    <lineage>
        <taxon>Eukaryota</taxon>
        <taxon>Metazoa</taxon>
        <taxon>Chordata</taxon>
        <taxon>Craniata</taxon>
        <taxon>Vertebrata</taxon>
        <taxon>Euteleostomi</taxon>
        <taxon>Actinopterygii</taxon>
        <taxon>Neopterygii</taxon>
        <taxon>Teleostei</taxon>
        <taxon>Neoteleostei</taxon>
        <taxon>Acanthomorphata</taxon>
        <taxon>Eupercaria</taxon>
        <taxon>Centrarchiformes</taxon>
        <taxon>Terapontoidei</taxon>
        <taxon>Terapontidae</taxon>
        <taxon>Scortum</taxon>
    </lineage>
</organism>
<dbReference type="EMBL" id="CM041548">
    <property type="protein sequence ID" value="KAI3358087.1"/>
    <property type="molecule type" value="Genomic_DNA"/>
</dbReference>
<gene>
    <name evidence="1" type="ORF">L3Q82_002973</name>
</gene>
<name>A0ACB8VT60_9TELE</name>